<feature type="compositionally biased region" description="Polar residues" evidence="10">
    <location>
        <begin position="66"/>
        <end position="76"/>
    </location>
</feature>
<protein>
    <recommendedName>
        <fullName evidence="12">Membrane insertase YidC/Oxa/ALB C-terminal domain-containing protein</fullName>
    </recommendedName>
</protein>
<evidence type="ECO:0000256" key="11">
    <source>
        <dbReference type="SAM" id="Phobius"/>
    </source>
</evidence>
<feature type="transmembrane region" description="Helical" evidence="11">
    <location>
        <begin position="281"/>
        <end position="301"/>
    </location>
</feature>
<dbReference type="EMBL" id="GL883126">
    <property type="protein sequence ID" value="EGG03204.1"/>
    <property type="molecule type" value="Genomic_DNA"/>
</dbReference>
<feature type="transmembrane region" description="Helical" evidence="11">
    <location>
        <begin position="204"/>
        <end position="228"/>
    </location>
</feature>
<dbReference type="GO" id="GO:0032979">
    <property type="term" value="P:protein insertion into mitochondrial inner membrane from matrix"/>
    <property type="evidence" value="ECO:0007669"/>
    <property type="project" value="TreeGrafter"/>
</dbReference>
<feature type="transmembrane region" description="Helical" evidence="11">
    <location>
        <begin position="360"/>
        <end position="377"/>
    </location>
</feature>
<feature type="region of interest" description="Disordered" evidence="10">
    <location>
        <begin position="52"/>
        <end position="76"/>
    </location>
</feature>
<dbReference type="InterPro" id="IPR028055">
    <property type="entry name" value="YidC/Oxa/ALB_C"/>
</dbReference>
<evidence type="ECO:0000256" key="5">
    <source>
        <dbReference type="ARBA" id="ARBA00022946"/>
    </source>
</evidence>
<keyword evidence="6 11" id="KW-1133">Transmembrane helix</keyword>
<dbReference type="Pfam" id="PF02096">
    <property type="entry name" value="60KD_IMP"/>
    <property type="match status" value="1"/>
</dbReference>
<keyword evidence="5" id="KW-0809">Transit peptide</keyword>
<dbReference type="Proteomes" id="UP000001072">
    <property type="component" value="Unassembled WGS sequence"/>
</dbReference>
<dbReference type="PANTHER" id="PTHR12428:SF66">
    <property type="entry name" value="MITOCHONDRIAL INNER MEMBRANE PROTEIN OXA1L"/>
    <property type="match status" value="1"/>
</dbReference>
<dbReference type="RefSeq" id="XP_007413664.1">
    <property type="nucleotide sequence ID" value="XM_007413602.1"/>
</dbReference>
<dbReference type="GeneID" id="18926003"/>
<gene>
    <name evidence="13" type="ORF">MELLADRAFT_117386</name>
</gene>
<evidence type="ECO:0000256" key="1">
    <source>
        <dbReference type="ARBA" id="ARBA00004448"/>
    </source>
</evidence>
<keyword evidence="3 9" id="KW-0812">Transmembrane</keyword>
<dbReference type="eggNOG" id="KOG1239">
    <property type="taxonomic scope" value="Eukaryota"/>
</dbReference>
<dbReference type="KEGG" id="mlr:MELLADRAFT_117386"/>
<keyword evidence="8 11" id="KW-0472">Membrane</keyword>
<keyword evidence="4" id="KW-0999">Mitochondrion inner membrane</keyword>
<proteinExistence type="inferred from homology"/>
<evidence type="ECO:0000256" key="3">
    <source>
        <dbReference type="ARBA" id="ARBA00022692"/>
    </source>
</evidence>
<dbReference type="HOGENOM" id="CLU_593308_0_0_1"/>
<name>F4RWN0_MELLP</name>
<dbReference type="GO" id="GO:0032977">
    <property type="term" value="F:membrane insertase activity"/>
    <property type="evidence" value="ECO:0007669"/>
    <property type="project" value="InterPro"/>
</dbReference>
<reference evidence="14" key="1">
    <citation type="journal article" date="2011" name="Proc. Natl. Acad. Sci. U.S.A.">
        <title>Obligate biotrophy features unraveled by the genomic analysis of rust fungi.</title>
        <authorList>
            <person name="Duplessis S."/>
            <person name="Cuomo C.A."/>
            <person name="Lin Y.-C."/>
            <person name="Aerts A."/>
            <person name="Tisserant E."/>
            <person name="Veneault-Fourrey C."/>
            <person name="Joly D.L."/>
            <person name="Hacquard S."/>
            <person name="Amselem J."/>
            <person name="Cantarel B.L."/>
            <person name="Chiu R."/>
            <person name="Coutinho P.M."/>
            <person name="Feau N."/>
            <person name="Field M."/>
            <person name="Frey P."/>
            <person name="Gelhaye E."/>
            <person name="Goldberg J."/>
            <person name="Grabherr M.G."/>
            <person name="Kodira C.D."/>
            <person name="Kohler A."/>
            <person name="Kuees U."/>
            <person name="Lindquist E.A."/>
            <person name="Lucas S.M."/>
            <person name="Mago R."/>
            <person name="Mauceli E."/>
            <person name="Morin E."/>
            <person name="Murat C."/>
            <person name="Pangilinan J.L."/>
            <person name="Park R."/>
            <person name="Pearson M."/>
            <person name="Quesneville H."/>
            <person name="Rouhier N."/>
            <person name="Sakthikumar S."/>
            <person name="Salamov A.A."/>
            <person name="Schmutz J."/>
            <person name="Selles B."/>
            <person name="Shapiro H."/>
            <person name="Tanguay P."/>
            <person name="Tuskan G.A."/>
            <person name="Henrissat B."/>
            <person name="Van de Peer Y."/>
            <person name="Rouze P."/>
            <person name="Ellis J.G."/>
            <person name="Dodds P.N."/>
            <person name="Schein J.E."/>
            <person name="Zhong S."/>
            <person name="Hamelin R.C."/>
            <person name="Grigoriev I.V."/>
            <person name="Szabo L.J."/>
            <person name="Martin F."/>
        </authorList>
    </citation>
    <scope>NUCLEOTIDE SEQUENCE [LARGE SCALE GENOMIC DNA]</scope>
    <source>
        <strain evidence="14">98AG31 / pathotype 3-4-7</strain>
    </source>
</reference>
<evidence type="ECO:0000313" key="14">
    <source>
        <dbReference type="Proteomes" id="UP000001072"/>
    </source>
</evidence>
<evidence type="ECO:0000256" key="6">
    <source>
        <dbReference type="ARBA" id="ARBA00022989"/>
    </source>
</evidence>
<evidence type="ECO:0000256" key="10">
    <source>
        <dbReference type="SAM" id="MobiDB-lite"/>
    </source>
</evidence>
<accession>F4RWN0</accession>
<feature type="compositionally biased region" description="Polar residues" evidence="10">
    <location>
        <begin position="454"/>
        <end position="464"/>
    </location>
</feature>
<keyword evidence="7" id="KW-0496">Mitochondrion</keyword>
<feature type="region of interest" description="Disordered" evidence="10">
    <location>
        <begin position="96"/>
        <end position="131"/>
    </location>
</feature>
<evidence type="ECO:0000256" key="8">
    <source>
        <dbReference type="ARBA" id="ARBA00023136"/>
    </source>
</evidence>
<evidence type="ECO:0000256" key="9">
    <source>
        <dbReference type="RuleBase" id="RU003945"/>
    </source>
</evidence>
<feature type="domain" description="Membrane insertase YidC/Oxa/ALB C-terminal" evidence="12">
    <location>
        <begin position="207"/>
        <end position="397"/>
    </location>
</feature>
<evidence type="ECO:0000256" key="4">
    <source>
        <dbReference type="ARBA" id="ARBA00022792"/>
    </source>
</evidence>
<dbReference type="STRING" id="747676.F4RWN0"/>
<dbReference type="InterPro" id="IPR001708">
    <property type="entry name" value="YidC/ALB3/OXA1/COX18"/>
</dbReference>
<dbReference type="CDD" id="cd20069">
    <property type="entry name" value="5TM_Oxa1-like"/>
    <property type="match status" value="1"/>
</dbReference>
<evidence type="ECO:0000313" key="13">
    <source>
        <dbReference type="EMBL" id="EGG03204.1"/>
    </source>
</evidence>
<comment type="subcellular location">
    <subcellularLocation>
        <location evidence="9">Membrane</location>
        <topology evidence="9">Multi-pass membrane protein</topology>
    </subcellularLocation>
    <subcellularLocation>
        <location evidence="1">Mitochondrion inner membrane</location>
        <topology evidence="1">Multi-pass membrane protein</topology>
    </subcellularLocation>
</comment>
<dbReference type="PANTHER" id="PTHR12428">
    <property type="entry name" value="OXA1"/>
    <property type="match status" value="1"/>
</dbReference>
<dbReference type="InParanoid" id="F4RWN0"/>
<comment type="similarity">
    <text evidence="2 9">Belongs to the OXA1/ALB3/YidC family.</text>
</comment>
<evidence type="ECO:0000259" key="12">
    <source>
        <dbReference type="Pfam" id="PF02096"/>
    </source>
</evidence>
<feature type="transmembrane region" description="Helical" evidence="11">
    <location>
        <begin position="329"/>
        <end position="348"/>
    </location>
</feature>
<dbReference type="FunCoup" id="F4RWN0">
    <property type="interactions" value="324"/>
</dbReference>
<sequence length="496" mass="54072">MSASIWSIRNGLPRSMNVTIGARSVRGNPIPRASKIIATTHIQPARNFSSCLARPPAPRTARPTGICNSKNQWSTQPSLNSARAFSLWPFGSSKPNDEALQEAASSPSTALDASKATPDPLAPGSDLKTTTLEPTQLAPSDINPLLHSSTSQDLPIVPQLSEGYTSSLSAVQELGQLELQHGFLASYSSGLVEKALCHVHDALALPWFLTIPIVILSLRTVLIPINIWSMQIGVRNMRVKPKIDEQIQVIKELQTKGEQQKAFMKQNELRALMKAEGFRPLAPLGLPLVQGSLFVSFFWALREMGNHHLFSLTQEGALWFTDLTVGGPWYGLPLIASGLTLLSVETAAEMGGMKAGQSEKVMWFLRAVILGTLWLFYDLPSAVFLYWCTNNFFSLLWGTFVRLAPASLKKLLKIPETPKPAPKTSEEEAAKKPGFMDGFLAMASDAKKVGDLSHPTQKPSSAPSTIRAVRPPPPKIWDGPKKSPSTIKKTQGKAKN</sequence>
<dbReference type="VEuPathDB" id="FungiDB:MELLADRAFT_117386"/>
<dbReference type="GO" id="GO:0005743">
    <property type="term" value="C:mitochondrial inner membrane"/>
    <property type="evidence" value="ECO:0007669"/>
    <property type="project" value="UniProtKB-SubCell"/>
</dbReference>
<evidence type="ECO:0000256" key="7">
    <source>
        <dbReference type="ARBA" id="ARBA00023128"/>
    </source>
</evidence>
<organism evidence="14">
    <name type="scientific">Melampsora larici-populina (strain 98AG31 / pathotype 3-4-7)</name>
    <name type="common">Poplar leaf rust fungus</name>
    <dbReference type="NCBI Taxonomy" id="747676"/>
    <lineage>
        <taxon>Eukaryota</taxon>
        <taxon>Fungi</taxon>
        <taxon>Dikarya</taxon>
        <taxon>Basidiomycota</taxon>
        <taxon>Pucciniomycotina</taxon>
        <taxon>Pucciniomycetes</taxon>
        <taxon>Pucciniales</taxon>
        <taxon>Melampsoraceae</taxon>
        <taxon>Melampsora</taxon>
    </lineage>
</organism>
<dbReference type="OrthoDB" id="2148490at2759"/>
<dbReference type="AlphaFoldDB" id="F4RWN0"/>
<keyword evidence="14" id="KW-1185">Reference proteome</keyword>
<evidence type="ECO:0000256" key="2">
    <source>
        <dbReference type="ARBA" id="ARBA00009877"/>
    </source>
</evidence>
<feature type="region of interest" description="Disordered" evidence="10">
    <location>
        <begin position="449"/>
        <end position="496"/>
    </location>
</feature>